<keyword evidence="1" id="KW-1185">Reference proteome</keyword>
<reference evidence="2 3" key="1">
    <citation type="submission" date="2022-11" db="UniProtKB">
        <authorList>
            <consortium name="WormBaseParasite"/>
        </authorList>
    </citation>
    <scope>IDENTIFICATION</scope>
</reference>
<name>A0A914Q5I1_9BILA</name>
<dbReference type="WBParaSite" id="PDA_v2.g2423.t1">
    <property type="protein sequence ID" value="PDA_v2.g2423.t1"/>
    <property type="gene ID" value="PDA_v2.g2423"/>
</dbReference>
<evidence type="ECO:0000313" key="1">
    <source>
        <dbReference type="Proteomes" id="UP000887578"/>
    </source>
</evidence>
<accession>A0A914Q5I1</accession>
<dbReference type="AlphaFoldDB" id="A0A914Q5I1"/>
<proteinExistence type="predicted"/>
<protein>
    <submittedName>
        <fullName evidence="2 3">Uncharacterized protein</fullName>
    </submittedName>
</protein>
<dbReference type="WBParaSite" id="PDA_v2.g31410.t1">
    <property type="protein sequence ID" value="PDA_v2.g31410.t1"/>
    <property type="gene ID" value="PDA_v2.g31410"/>
</dbReference>
<sequence length="114" mass="13503">MEYSQFYQGNYVFRGLIICENRNKNGDDAKAILYELDDSTAMDYVTEDRVRNGRFRLIVKDDFNDWPTPRLELFIKFENCCGYYWTIRIGGFLKNSSLVSYTLHDDKMYASIYG</sequence>
<dbReference type="WBParaSite" id="PDA_v2.g23762.t1">
    <property type="protein sequence ID" value="PDA_v2.g23762.t1"/>
    <property type="gene ID" value="PDA_v2.g23762"/>
</dbReference>
<evidence type="ECO:0000313" key="3">
    <source>
        <dbReference type="WBParaSite" id="PDA_v2.g2423.t1"/>
    </source>
</evidence>
<dbReference type="Proteomes" id="UP000887578">
    <property type="component" value="Unplaced"/>
</dbReference>
<organism evidence="1 3">
    <name type="scientific">Panagrolaimus davidi</name>
    <dbReference type="NCBI Taxonomy" id="227884"/>
    <lineage>
        <taxon>Eukaryota</taxon>
        <taxon>Metazoa</taxon>
        <taxon>Ecdysozoa</taxon>
        <taxon>Nematoda</taxon>
        <taxon>Chromadorea</taxon>
        <taxon>Rhabditida</taxon>
        <taxon>Tylenchina</taxon>
        <taxon>Panagrolaimomorpha</taxon>
        <taxon>Panagrolaimoidea</taxon>
        <taxon>Panagrolaimidae</taxon>
        <taxon>Panagrolaimus</taxon>
    </lineage>
</organism>
<evidence type="ECO:0000313" key="2">
    <source>
        <dbReference type="WBParaSite" id="PDA_v2.g23762.t1"/>
    </source>
</evidence>